<dbReference type="InterPro" id="IPR010432">
    <property type="entry name" value="RDD"/>
</dbReference>
<dbReference type="PANTHER" id="PTHR38480">
    <property type="entry name" value="SLR0254 PROTEIN"/>
    <property type="match status" value="1"/>
</dbReference>
<dbReference type="Pfam" id="PF06271">
    <property type="entry name" value="RDD"/>
    <property type="match status" value="1"/>
</dbReference>
<dbReference type="Proteomes" id="UP001165395">
    <property type="component" value="Unassembled WGS sequence"/>
</dbReference>
<evidence type="ECO:0000259" key="6">
    <source>
        <dbReference type="Pfam" id="PF06271"/>
    </source>
</evidence>
<dbReference type="RefSeq" id="WP_227178427.1">
    <property type="nucleotide sequence ID" value="NZ_JAJBZT010000002.1"/>
</dbReference>
<accession>A0ABS8D303</accession>
<dbReference type="PANTHER" id="PTHR38480:SF1">
    <property type="entry name" value="SLR0254 PROTEIN"/>
    <property type="match status" value="1"/>
</dbReference>
<reference evidence="7" key="1">
    <citation type="submission" date="2021-10" db="EMBL/GenBank/DDBJ databases">
        <title>The complete genome sequence of Leeia sp. TBRC 13508.</title>
        <authorList>
            <person name="Charoenyingcharoen P."/>
            <person name="Yukphan P."/>
        </authorList>
    </citation>
    <scope>NUCLEOTIDE SEQUENCE</scope>
    <source>
        <strain evidence="7">TBRC 13508</strain>
    </source>
</reference>
<evidence type="ECO:0000313" key="7">
    <source>
        <dbReference type="EMBL" id="MCB6182567.1"/>
    </source>
</evidence>
<organism evidence="7 8">
    <name type="scientific">Leeia speluncae</name>
    <dbReference type="NCBI Taxonomy" id="2884804"/>
    <lineage>
        <taxon>Bacteria</taxon>
        <taxon>Pseudomonadati</taxon>
        <taxon>Pseudomonadota</taxon>
        <taxon>Betaproteobacteria</taxon>
        <taxon>Neisseriales</taxon>
        <taxon>Leeiaceae</taxon>
        <taxon>Leeia</taxon>
    </lineage>
</organism>
<keyword evidence="4 5" id="KW-0472">Membrane</keyword>
<evidence type="ECO:0000256" key="2">
    <source>
        <dbReference type="ARBA" id="ARBA00022692"/>
    </source>
</evidence>
<keyword evidence="3 5" id="KW-1133">Transmembrane helix</keyword>
<gene>
    <name evidence="7" type="ORF">LIN78_03255</name>
</gene>
<comment type="caution">
    <text evidence="7">The sequence shown here is derived from an EMBL/GenBank/DDBJ whole genome shotgun (WGS) entry which is preliminary data.</text>
</comment>
<protein>
    <submittedName>
        <fullName evidence="7">RDD family protein</fullName>
    </submittedName>
</protein>
<dbReference type="EMBL" id="JAJBZT010000002">
    <property type="protein sequence ID" value="MCB6182567.1"/>
    <property type="molecule type" value="Genomic_DNA"/>
</dbReference>
<keyword evidence="8" id="KW-1185">Reference proteome</keyword>
<feature type="transmembrane region" description="Helical" evidence="5">
    <location>
        <begin position="57"/>
        <end position="76"/>
    </location>
</feature>
<evidence type="ECO:0000256" key="5">
    <source>
        <dbReference type="SAM" id="Phobius"/>
    </source>
</evidence>
<evidence type="ECO:0000256" key="3">
    <source>
        <dbReference type="ARBA" id="ARBA00022989"/>
    </source>
</evidence>
<feature type="domain" description="RDD" evidence="6">
    <location>
        <begin position="27"/>
        <end position="149"/>
    </location>
</feature>
<name>A0ABS8D303_9NEIS</name>
<evidence type="ECO:0000313" key="8">
    <source>
        <dbReference type="Proteomes" id="UP001165395"/>
    </source>
</evidence>
<sequence>MPTQPIQIDTLLKLQTPEGVLLEVRPAGPLVRGVAWLVDVIIRFALYVWFASAISTVGEAGFGFFLIFIFFIEWLYPSLLEMLFNGATLGKKLVGIKVVRTNGTPVDWRSSLTRNLLWPVDFLPGFYAIGLISCLISGQFQRVGDIAAGTLVVYRAKKTKPLSHMDFPQTAVAPTLPITPDEQQVIIDFAYRSMRLTNERANELAALTSPLISTTDATPAKDQLLKIANFLIGKKE</sequence>
<comment type="subcellular location">
    <subcellularLocation>
        <location evidence="1">Membrane</location>
        <topology evidence="1">Multi-pass membrane protein</topology>
    </subcellularLocation>
</comment>
<evidence type="ECO:0000256" key="4">
    <source>
        <dbReference type="ARBA" id="ARBA00023136"/>
    </source>
</evidence>
<evidence type="ECO:0000256" key="1">
    <source>
        <dbReference type="ARBA" id="ARBA00004141"/>
    </source>
</evidence>
<keyword evidence="2 5" id="KW-0812">Transmembrane</keyword>
<feature type="transmembrane region" description="Helical" evidence="5">
    <location>
        <begin position="116"/>
        <end position="136"/>
    </location>
</feature>
<proteinExistence type="predicted"/>